<evidence type="ECO:0000313" key="4">
    <source>
        <dbReference type="EMBL" id="BBD77917.1"/>
    </source>
</evidence>
<name>A0A2Z6DZH6_HYDTE</name>
<evidence type="ECO:0000256" key="2">
    <source>
        <dbReference type="ARBA" id="ARBA00022679"/>
    </source>
</evidence>
<dbReference type="RefSeq" id="WP_119335607.1">
    <property type="nucleotide sequence ID" value="NZ_AP018558.1"/>
</dbReference>
<dbReference type="KEGG" id="htl:HPTL_1657"/>
<dbReference type="Proteomes" id="UP000262004">
    <property type="component" value="Chromosome"/>
</dbReference>
<dbReference type="PANTHER" id="PTHR13090:SF1">
    <property type="entry name" value="ARGININE-HYDROXYLASE NDUFAF5, MITOCHONDRIAL"/>
    <property type="match status" value="1"/>
</dbReference>
<keyword evidence="2 4" id="KW-0808">Transferase</keyword>
<dbReference type="SUPFAM" id="SSF53335">
    <property type="entry name" value="S-adenosyl-L-methionine-dependent methyltransferases"/>
    <property type="match status" value="1"/>
</dbReference>
<dbReference type="InterPro" id="IPR029063">
    <property type="entry name" value="SAM-dependent_MTases_sf"/>
</dbReference>
<evidence type="ECO:0000313" key="5">
    <source>
        <dbReference type="Proteomes" id="UP000262004"/>
    </source>
</evidence>
<keyword evidence="5" id="KW-1185">Reference proteome</keyword>
<gene>
    <name evidence="4" type="ORF">HPTL_1657</name>
</gene>
<feature type="compositionally biased region" description="Pro residues" evidence="3">
    <location>
        <begin position="282"/>
        <end position="292"/>
    </location>
</feature>
<dbReference type="GO" id="GO:0032259">
    <property type="term" value="P:methylation"/>
    <property type="evidence" value="ECO:0007669"/>
    <property type="project" value="UniProtKB-KW"/>
</dbReference>
<dbReference type="Gene3D" id="3.40.50.150">
    <property type="entry name" value="Vaccinia Virus protein VP39"/>
    <property type="match status" value="1"/>
</dbReference>
<evidence type="ECO:0000256" key="3">
    <source>
        <dbReference type="SAM" id="MobiDB-lite"/>
    </source>
</evidence>
<organism evidence="4 5">
    <name type="scientific">Hydrogenophilus thermoluteolus</name>
    <name type="common">Pseudomonas hydrogenothermophila</name>
    <dbReference type="NCBI Taxonomy" id="297"/>
    <lineage>
        <taxon>Bacteria</taxon>
        <taxon>Pseudomonadati</taxon>
        <taxon>Pseudomonadota</taxon>
        <taxon>Hydrogenophilia</taxon>
        <taxon>Hydrogenophilales</taxon>
        <taxon>Hydrogenophilaceae</taxon>
        <taxon>Hydrogenophilus</taxon>
    </lineage>
</organism>
<accession>A0A2Z6DZH6</accession>
<reference evidence="4 5" key="1">
    <citation type="submission" date="2018-04" db="EMBL/GenBank/DDBJ databases">
        <title>Complete genome sequence of Hydrogenophilus thermoluteolus TH-1.</title>
        <authorList>
            <person name="Arai H."/>
        </authorList>
    </citation>
    <scope>NUCLEOTIDE SEQUENCE [LARGE SCALE GENOMIC DNA]</scope>
    <source>
        <strain evidence="4 5">TH-1</strain>
    </source>
</reference>
<keyword evidence="1 4" id="KW-0489">Methyltransferase</keyword>
<dbReference type="EMBL" id="AP018558">
    <property type="protein sequence ID" value="BBD77917.1"/>
    <property type="molecule type" value="Genomic_DNA"/>
</dbReference>
<dbReference type="AlphaFoldDB" id="A0A2Z6DZH6"/>
<evidence type="ECO:0000256" key="1">
    <source>
        <dbReference type="ARBA" id="ARBA00022603"/>
    </source>
</evidence>
<proteinExistence type="predicted"/>
<dbReference type="PANTHER" id="PTHR13090">
    <property type="entry name" value="ARGININE-HYDROXYLASE NDUFAF5, MITOCHONDRIAL"/>
    <property type="match status" value="1"/>
</dbReference>
<dbReference type="InterPro" id="IPR050602">
    <property type="entry name" value="Malonyl-ACP_OMT"/>
</dbReference>
<dbReference type="GO" id="GO:0008168">
    <property type="term" value="F:methyltransferase activity"/>
    <property type="evidence" value="ECO:0007669"/>
    <property type="project" value="UniProtKB-KW"/>
</dbReference>
<feature type="region of interest" description="Disordered" evidence="3">
    <location>
        <begin position="264"/>
        <end position="292"/>
    </location>
</feature>
<sequence length="292" mass="32473">MTAHSNNATTHPALSALRPPAWLGAEAGERLVERLEYLRHTPARIVWVGEGTAWADSLATRYPNAACCGYRPDETPAGSAPLSPSDAACDDSFLARLKKRFAKDKRKSATVSFRTADPLHLPEEPGGIDLFFSNLLLYRAADPTQLLAAWQPLLAEDAPLFFATLGPDTLKELKAALACDSAPPWPPFLDMHDLGDILVRLRYAEPVMDMQMLTVRYERPETLRTDWGPWLGLDAAERINAIPFPFTLTVELVFGHAWRVTRLAQPQQDPRAPRPIVWQPRPGKPQEPTTPQ</sequence>
<protein>
    <submittedName>
        <fullName evidence="4">SAM-dependent methyltransferase</fullName>
    </submittedName>
</protein>
<dbReference type="OrthoDB" id="9760689at2"/>